<evidence type="ECO:0000256" key="2">
    <source>
        <dbReference type="ARBA" id="ARBA00022670"/>
    </source>
</evidence>
<reference evidence="8" key="1">
    <citation type="journal article" date="2011" name="Nat. Genet.">
        <title>The Arabidopsis lyrata genome sequence and the basis of rapid genome size change.</title>
        <authorList>
            <person name="Hu T.T."/>
            <person name="Pattyn P."/>
            <person name="Bakker E.G."/>
            <person name="Cao J."/>
            <person name="Cheng J.-F."/>
            <person name="Clark R.M."/>
            <person name="Fahlgren N."/>
            <person name="Fawcett J.A."/>
            <person name="Grimwood J."/>
            <person name="Gundlach H."/>
            <person name="Haberer G."/>
            <person name="Hollister J.D."/>
            <person name="Ossowski S."/>
            <person name="Ottilar R.P."/>
            <person name="Salamov A.A."/>
            <person name="Schneeberger K."/>
            <person name="Spannagl M."/>
            <person name="Wang X."/>
            <person name="Yang L."/>
            <person name="Nasrallah M.E."/>
            <person name="Bergelson J."/>
            <person name="Carrington J.C."/>
            <person name="Gaut B.S."/>
            <person name="Schmutz J."/>
            <person name="Mayer K.F.X."/>
            <person name="Van de Peer Y."/>
            <person name="Grigoriev I.V."/>
            <person name="Nordborg M."/>
            <person name="Weigel D."/>
            <person name="Guo Y.-L."/>
        </authorList>
    </citation>
    <scope>NUCLEOTIDE SEQUENCE [LARGE SCALE GENOMIC DNA]</scope>
    <source>
        <strain evidence="8">cv. MN47</strain>
    </source>
</reference>
<evidence type="ECO:0000313" key="7">
    <source>
        <dbReference type="EMBL" id="EFH64230.1"/>
    </source>
</evidence>
<evidence type="ECO:0000256" key="3">
    <source>
        <dbReference type="ARBA" id="ARBA00022801"/>
    </source>
</evidence>
<dbReference type="Gramene" id="scaffold_200221.1">
    <property type="protein sequence ID" value="scaffold_200221.1"/>
    <property type="gene ID" value="scaffold_200221.1"/>
</dbReference>
<evidence type="ECO:0000256" key="5">
    <source>
        <dbReference type="SAM" id="MobiDB-lite"/>
    </source>
</evidence>
<dbReference type="PANTHER" id="PTHR12411">
    <property type="entry name" value="CYSTEINE PROTEASE FAMILY C1-RELATED"/>
    <property type="match status" value="1"/>
</dbReference>
<dbReference type="EMBL" id="GL348714">
    <property type="protein sequence ID" value="EFH64230.1"/>
    <property type="molecule type" value="Genomic_DNA"/>
</dbReference>
<dbReference type="STRING" id="81972.D7KU11"/>
<dbReference type="Gene3D" id="3.90.70.10">
    <property type="entry name" value="Cysteine proteinases"/>
    <property type="match status" value="1"/>
</dbReference>
<feature type="region of interest" description="Disordered" evidence="5">
    <location>
        <begin position="1"/>
        <end position="39"/>
    </location>
</feature>
<dbReference type="GO" id="GO:0006508">
    <property type="term" value="P:proteolysis"/>
    <property type="evidence" value="ECO:0007669"/>
    <property type="project" value="UniProtKB-KW"/>
</dbReference>
<dbReference type="eggNOG" id="KOG1543">
    <property type="taxonomic scope" value="Eukaryota"/>
</dbReference>
<dbReference type="InterPro" id="IPR013128">
    <property type="entry name" value="Peptidase_C1A"/>
</dbReference>
<dbReference type="SMART" id="SM00645">
    <property type="entry name" value="Pept_C1"/>
    <property type="match status" value="1"/>
</dbReference>
<gene>
    <name evidence="7" type="ORF">ARALYDRAFT_893147</name>
</gene>
<evidence type="ECO:0000313" key="8">
    <source>
        <dbReference type="Proteomes" id="UP000008694"/>
    </source>
</evidence>
<evidence type="ECO:0000256" key="1">
    <source>
        <dbReference type="ARBA" id="ARBA00008455"/>
    </source>
</evidence>
<dbReference type="GO" id="GO:0008234">
    <property type="term" value="F:cysteine-type peptidase activity"/>
    <property type="evidence" value="ECO:0007669"/>
    <property type="project" value="UniProtKB-KW"/>
</dbReference>
<proteinExistence type="inferred from homology"/>
<dbReference type="AlphaFoldDB" id="D7KU11"/>
<evidence type="ECO:0000259" key="6">
    <source>
        <dbReference type="SMART" id="SM00645"/>
    </source>
</evidence>
<keyword evidence="8" id="KW-1185">Reference proteome</keyword>
<accession>D7KU11</accession>
<dbReference type="Pfam" id="PF00112">
    <property type="entry name" value="Peptidase_C1"/>
    <property type="match status" value="1"/>
</dbReference>
<comment type="similarity">
    <text evidence="1">Belongs to the peptidase C1 family.</text>
</comment>
<organism evidence="8">
    <name type="scientific">Arabidopsis lyrata subsp. lyrata</name>
    <name type="common">Lyre-leaved rock-cress</name>
    <dbReference type="NCBI Taxonomy" id="81972"/>
    <lineage>
        <taxon>Eukaryota</taxon>
        <taxon>Viridiplantae</taxon>
        <taxon>Streptophyta</taxon>
        <taxon>Embryophyta</taxon>
        <taxon>Tracheophyta</taxon>
        <taxon>Spermatophyta</taxon>
        <taxon>Magnoliopsida</taxon>
        <taxon>eudicotyledons</taxon>
        <taxon>Gunneridae</taxon>
        <taxon>Pentapetalae</taxon>
        <taxon>rosids</taxon>
        <taxon>malvids</taxon>
        <taxon>Brassicales</taxon>
        <taxon>Brassicaceae</taxon>
        <taxon>Camelineae</taxon>
        <taxon>Arabidopsis</taxon>
    </lineage>
</organism>
<dbReference type="InterPro" id="IPR038765">
    <property type="entry name" value="Papain-like_cys_pep_sf"/>
</dbReference>
<dbReference type="SUPFAM" id="SSF54001">
    <property type="entry name" value="Cysteine proteinases"/>
    <property type="match status" value="1"/>
</dbReference>
<dbReference type="HOGENOM" id="CLU_084036_0_0_1"/>
<sequence length="296" mass="33201">MDDGDNKRKKNMMEDDMFSYGGGGNRKKSKKIEKPPQISKDIPANIKNIDLDWCNVEGVMREVIDQGDRRVCWTIPPTRSLSARLVIDKRFLPPVCLSALHLLVGLIDKVDSTGGLNNLEHLRKFMIDHGTVSEEECGCPQLALKMKNDASKSDPVLCTEKGKSMHNRTFKVEDLIILDKVDEGKLIQLVTKGPVAVSIDVHRKFSKFKGDGIYEGPKKGSRKQDQHMLLVYGYGTKLPEGIHFWRTQNSAGTKWGNNGYGKIIRKISRPAGEPSLFTCILYPALLDLYEGEIEDA</sequence>
<protein>
    <recommendedName>
        <fullName evidence="6">Peptidase C1A papain C-terminal domain-containing protein</fullName>
    </recommendedName>
</protein>
<feature type="domain" description="Peptidase C1A papain C-terminal" evidence="6">
    <location>
        <begin position="47"/>
        <end position="284"/>
    </location>
</feature>
<evidence type="ECO:0000256" key="4">
    <source>
        <dbReference type="ARBA" id="ARBA00022807"/>
    </source>
</evidence>
<keyword evidence="3" id="KW-0378">Hydrolase</keyword>
<keyword evidence="2" id="KW-0645">Protease</keyword>
<keyword evidence="4" id="KW-0788">Thiol protease</keyword>
<dbReference type="InterPro" id="IPR000668">
    <property type="entry name" value="Peptidase_C1A_C"/>
</dbReference>
<dbReference type="Proteomes" id="UP000008694">
    <property type="component" value="Unassembled WGS sequence"/>
</dbReference>
<name>D7KU11_ARALL</name>